<feature type="region of interest" description="Disordered" evidence="1">
    <location>
        <begin position="93"/>
        <end position="124"/>
    </location>
</feature>
<proteinExistence type="predicted"/>
<organism evidence="2 3">
    <name type="scientific">Athelia psychrophila</name>
    <dbReference type="NCBI Taxonomy" id="1759441"/>
    <lineage>
        <taxon>Eukaryota</taxon>
        <taxon>Fungi</taxon>
        <taxon>Dikarya</taxon>
        <taxon>Basidiomycota</taxon>
        <taxon>Agaricomycotina</taxon>
        <taxon>Agaricomycetes</taxon>
        <taxon>Agaricomycetidae</taxon>
        <taxon>Atheliales</taxon>
        <taxon>Atheliaceae</taxon>
        <taxon>Athelia</taxon>
    </lineage>
</organism>
<evidence type="ECO:0000313" key="3">
    <source>
        <dbReference type="Proteomes" id="UP000076532"/>
    </source>
</evidence>
<dbReference type="EMBL" id="KV417737">
    <property type="protein sequence ID" value="KZP07887.1"/>
    <property type="molecule type" value="Genomic_DNA"/>
</dbReference>
<dbReference type="Proteomes" id="UP000076532">
    <property type="component" value="Unassembled WGS sequence"/>
</dbReference>
<name>A0A165WT18_9AGAM</name>
<evidence type="ECO:0000313" key="2">
    <source>
        <dbReference type="EMBL" id="KZP07887.1"/>
    </source>
</evidence>
<protein>
    <submittedName>
        <fullName evidence="2">Uncharacterized protein</fullName>
    </submittedName>
</protein>
<sequence length="124" mass="13954">MTRCVIASLFPRFVLVSGVNIRFSFESGLLRNQSEWAPKAFRGGLQFRAPPSSDSPHRCVLCYHLTMQFTFSCPSRHPYCNLERALTAVPLHRSSRNPCHPGRGRGTTRAPQKTVEGLVGRRRA</sequence>
<dbReference type="AlphaFoldDB" id="A0A165WT18"/>
<keyword evidence="3" id="KW-1185">Reference proteome</keyword>
<gene>
    <name evidence="2" type="ORF">FIBSPDRAFT_272566</name>
</gene>
<reference evidence="2 3" key="1">
    <citation type="journal article" date="2016" name="Mol. Biol. Evol.">
        <title>Comparative Genomics of Early-Diverging Mushroom-Forming Fungi Provides Insights into the Origins of Lignocellulose Decay Capabilities.</title>
        <authorList>
            <person name="Nagy L.G."/>
            <person name="Riley R."/>
            <person name="Tritt A."/>
            <person name="Adam C."/>
            <person name="Daum C."/>
            <person name="Floudas D."/>
            <person name="Sun H."/>
            <person name="Yadav J.S."/>
            <person name="Pangilinan J."/>
            <person name="Larsson K.H."/>
            <person name="Matsuura K."/>
            <person name="Barry K."/>
            <person name="Labutti K."/>
            <person name="Kuo R."/>
            <person name="Ohm R.A."/>
            <person name="Bhattacharya S.S."/>
            <person name="Shirouzu T."/>
            <person name="Yoshinaga Y."/>
            <person name="Martin F.M."/>
            <person name="Grigoriev I.V."/>
            <person name="Hibbett D.S."/>
        </authorList>
    </citation>
    <scope>NUCLEOTIDE SEQUENCE [LARGE SCALE GENOMIC DNA]</scope>
    <source>
        <strain evidence="2 3">CBS 109695</strain>
    </source>
</reference>
<evidence type="ECO:0000256" key="1">
    <source>
        <dbReference type="SAM" id="MobiDB-lite"/>
    </source>
</evidence>
<accession>A0A165WT18</accession>